<dbReference type="AlphaFoldDB" id="A0A2H3TUF9"/>
<dbReference type="VEuPathDB" id="FungiDB:FOIG_09590"/>
<accession>A0A2H3TUF9</accession>
<dbReference type="VEuPathDB" id="FungiDB:FOZG_15829"/>
<dbReference type="VEuPathDB" id="FungiDB:FOC4_g10004043"/>
<dbReference type="EMBL" id="FMJY01000010">
    <property type="protein sequence ID" value="SCO92248.1"/>
    <property type="molecule type" value="Genomic_DNA"/>
</dbReference>
<dbReference type="VEuPathDB" id="FungiDB:FOXG_21627"/>
<name>A0A2H3TUF9_FUSOX</name>
<reference evidence="3" key="1">
    <citation type="submission" date="2016-09" db="EMBL/GenBank/DDBJ databases">
        <authorList>
            <person name="Guldener U."/>
        </authorList>
    </citation>
    <scope>NUCLEOTIDE SEQUENCE [LARGE SCALE GENOMIC DNA]</scope>
    <source>
        <strain evidence="3">V64-1</strain>
    </source>
</reference>
<organism evidence="2 3">
    <name type="scientific">Fusarium oxysporum</name>
    <name type="common">Fusarium vascular wilt</name>
    <dbReference type="NCBI Taxonomy" id="5507"/>
    <lineage>
        <taxon>Eukaryota</taxon>
        <taxon>Fungi</taxon>
        <taxon>Dikarya</taxon>
        <taxon>Ascomycota</taxon>
        <taxon>Pezizomycotina</taxon>
        <taxon>Sordariomycetes</taxon>
        <taxon>Hypocreomycetidae</taxon>
        <taxon>Hypocreales</taxon>
        <taxon>Nectriaceae</taxon>
        <taxon>Fusarium</taxon>
        <taxon>Fusarium oxysporum species complex</taxon>
    </lineage>
</organism>
<dbReference type="VEuPathDB" id="FungiDB:FOXG_14747"/>
<evidence type="ECO:0000313" key="2">
    <source>
        <dbReference type="EMBL" id="SCO92248.1"/>
    </source>
</evidence>
<proteinExistence type="predicted"/>
<protein>
    <submittedName>
        <fullName evidence="2">Uncharacterized protein</fullName>
    </submittedName>
</protein>
<dbReference type="VEuPathDB" id="FungiDB:FOZG_15830"/>
<gene>
    <name evidence="2" type="ORF">FRV6_16376</name>
</gene>
<dbReference type="VEuPathDB" id="FungiDB:FOMG_08930"/>
<dbReference type="OrthoDB" id="4419531at2759"/>
<dbReference type="VEuPathDB" id="FungiDB:FOC1_g10004921"/>
<evidence type="ECO:0000313" key="3">
    <source>
        <dbReference type="Proteomes" id="UP000219369"/>
    </source>
</evidence>
<sequence length="199" mass="21870">MSAQGQVRSVKHGSVGEVEAGKGSITRYADGRPTRFTFKTKFDRAPHLQVTPIFIDPKAAFKNFWIYHLAPSGDQAVDESGFYLGCCGETGLTIHFEYLATAVYTAGDEALKEPRGKRRRSCVAETSPSSCFETGQEEDVGDMSYFKVEAGFPSLAGATFLTNEESHEAAKNLSKPKTRRAPGPDVVNCFIPSKKKRKY</sequence>
<dbReference type="Proteomes" id="UP000219369">
    <property type="component" value="Unassembled WGS sequence"/>
</dbReference>
<feature type="region of interest" description="Disordered" evidence="1">
    <location>
        <begin position="166"/>
        <end position="186"/>
    </location>
</feature>
<evidence type="ECO:0000256" key="1">
    <source>
        <dbReference type="SAM" id="MobiDB-lite"/>
    </source>
</evidence>